<gene>
    <name evidence="1" type="ORF">SMN809_LOCUS4902</name>
</gene>
<reference evidence="1" key="1">
    <citation type="submission" date="2021-02" db="EMBL/GenBank/DDBJ databases">
        <authorList>
            <person name="Nowell W R."/>
        </authorList>
    </citation>
    <scope>NUCLEOTIDE SEQUENCE</scope>
</reference>
<protein>
    <submittedName>
        <fullName evidence="1">Uncharacterized protein</fullName>
    </submittedName>
</protein>
<name>A0A8S2KUY6_9BILA</name>
<dbReference type="Gene3D" id="2.120.10.30">
    <property type="entry name" value="TolB, C-terminal domain"/>
    <property type="match status" value="1"/>
</dbReference>
<dbReference type="InterPro" id="IPR011042">
    <property type="entry name" value="6-blade_b-propeller_TolB-like"/>
</dbReference>
<evidence type="ECO:0000313" key="2">
    <source>
        <dbReference type="Proteomes" id="UP000676336"/>
    </source>
</evidence>
<dbReference type="Gene3D" id="2.40.10.500">
    <property type="match status" value="1"/>
</dbReference>
<evidence type="ECO:0000313" key="1">
    <source>
        <dbReference type="EMBL" id="CAF3867676.1"/>
    </source>
</evidence>
<comment type="caution">
    <text evidence="1">The sequence shown here is derived from an EMBL/GenBank/DDBJ whole genome shotgun (WGS) entry which is preliminary data.</text>
</comment>
<dbReference type="EMBL" id="CAJOBI010001182">
    <property type="protein sequence ID" value="CAF3867676.1"/>
    <property type="molecule type" value="Genomic_DNA"/>
</dbReference>
<sequence>MGVSGCGWVDVDVAFVPFHANAIDIHTNARWEQNGITVVGGNGYGNKNNQLSDSGGLFVDDEQTICIADTFNHRLMRQWDSSGVIIDKEADSLIICNGGSNRVVRWPRQNGRSSETVLSNIDCFGLTMDENGSVYVVDFGHHEVRRYRRVQLKGTVVASGNGTGNCLNQLYHPTCVFIDRDQSIYVFDTGNNRVMKWMQGATEALLWLVVKDEDIVLHNCHIPMELLSIN</sequence>
<dbReference type="AlphaFoldDB" id="A0A8S2KUY6"/>
<dbReference type="Proteomes" id="UP000676336">
    <property type="component" value="Unassembled WGS sequence"/>
</dbReference>
<organism evidence="1 2">
    <name type="scientific">Rotaria magnacalcarata</name>
    <dbReference type="NCBI Taxonomy" id="392030"/>
    <lineage>
        <taxon>Eukaryota</taxon>
        <taxon>Metazoa</taxon>
        <taxon>Spiralia</taxon>
        <taxon>Gnathifera</taxon>
        <taxon>Rotifera</taxon>
        <taxon>Eurotatoria</taxon>
        <taxon>Bdelloidea</taxon>
        <taxon>Philodinida</taxon>
        <taxon>Philodinidae</taxon>
        <taxon>Rotaria</taxon>
    </lineage>
</organism>
<proteinExistence type="predicted"/>
<accession>A0A8S2KUY6</accession>
<dbReference type="SUPFAM" id="SSF63829">
    <property type="entry name" value="Calcium-dependent phosphotriesterase"/>
    <property type="match status" value="1"/>
</dbReference>